<dbReference type="OrthoDB" id="9760892at2"/>
<dbReference type="InterPro" id="IPR015882">
    <property type="entry name" value="HEX_bac_N"/>
</dbReference>
<evidence type="ECO:0000313" key="8">
    <source>
        <dbReference type="EMBL" id="RSX54428.1"/>
    </source>
</evidence>
<keyword evidence="5" id="KW-0812">Transmembrane</keyword>
<evidence type="ECO:0000313" key="9">
    <source>
        <dbReference type="Proteomes" id="UP000287470"/>
    </source>
</evidence>
<dbReference type="PANTHER" id="PTHR13170">
    <property type="entry name" value="O-GLCNACASE"/>
    <property type="match status" value="1"/>
</dbReference>
<feature type="domain" description="GH84" evidence="7">
    <location>
        <begin position="185"/>
        <end position="455"/>
    </location>
</feature>
<comment type="similarity">
    <text evidence="3">Belongs to the glycosyl hydrolase 84 family.</text>
</comment>
<evidence type="ECO:0000256" key="6">
    <source>
        <dbReference type="SAM" id="SignalP"/>
    </source>
</evidence>
<organism evidence="8 9">
    <name type="scientific">Bifidobacterium samirii</name>
    <dbReference type="NCBI Taxonomy" id="2306974"/>
    <lineage>
        <taxon>Bacteria</taxon>
        <taxon>Bacillati</taxon>
        <taxon>Actinomycetota</taxon>
        <taxon>Actinomycetes</taxon>
        <taxon>Bifidobacteriales</taxon>
        <taxon>Bifidobacteriaceae</taxon>
        <taxon>Bifidobacterium</taxon>
    </lineage>
</organism>
<keyword evidence="2 3" id="KW-0326">Glycosidase</keyword>
<evidence type="ECO:0000256" key="2">
    <source>
        <dbReference type="ARBA" id="ARBA00023295"/>
    </source>
</evidence>
<gene>
    <name evidence="8" type="ORF">D2E24_1628</name>
</gene>
<evidence type="ECO:0000256" key="3">
    <source>
        <dbReference type="PROSITE-ProRule" id="PRU01353"/>
    </source>
</evidence>
<dbReference type="InterPro" id="IPR000421">
    <property type="entry name" value="FA58C"/>
</dbReference>
<protein>
    <submittedName>
        <fullName evidence="8">Beta-N-acetylglucosaminidase</fullName>
    </submittedName>
</protein>
<dbReference type="InterPro" id="IPR051822">
    <property type="entry name" value="Glycosyl_Hydrolase_84"/>
</dbReference>
<dbReference type="Gene3D" id="3.30.379.10">
    <property type="entry name" value="Chitobiase/beta-hexosaminidase domain 2-like"/>
    <property type="match status" value="1"/>
</dbReference>
<dbReference type="SUPFAM" id="SSF55545">
    <property type="entry name" value="beta-N-acetylhexosaminidase-like domain"/>
    <property type="match status" value="1"/>
</dbReference>
<dbReference type="Gene3D" id="1.20.58.460">
    <property type="entry name" value="Hyaluronidase post-catalytic domain-like"/>
    <property type="match status" value="1"/>
</dbReference>
<dbReference type="RefSeq" id="WP_125968886.1">
    <property type="nucleotide sequence ID" value="NZ_QXGK01000019.1"/>
</dbReference>
<feature type="chain" id="PRO_5019392150" evidence="6">
    <location>
        <begin position="29"/>
        <end position="1977"/>
    </location>
</feature>
<dbReference type="PANTHER" id="PTHR13170:SF16">
    <property type="entry name" value="PROTEIN O-GLCNACASE"/>
    <property type="match status" value="1"/>
</dbReference>
<dbReference type="Gene3D" id="1.20.1270.90">
    <property type="entry name" value="AF1782-like"/>
    <property type="match status" value="1"/>
</dbReference>
<dbReference type="Gene3D" id="3.20.20.80">
    <property type="entry name" value="Glycosidases"/>
    <property type="match status" value="1"/>
</dbReference>
<dbReference type="SUPFAM" id="SSF51445">
    <property type="entry name" value="(Trans)glycosidases"/>
    <property type="match status" value="1"/>
</dbReference>
<feature type="signal peptide" evidence="6">
    <location>
        <begin position="1"/>
        <end position="28"/>
    </location>
</feature>
<dbReference type="GO" id="GO:0015929">
    <property type="term" value="F:hexosaminidase activity"/>
    <property type="evidence" value="ECO:0007669"/>
    <property type="project" value="UniProtKB-ARBA"/>
</dbReference>
<comment type="caution">
    <text evidence="8">The sequence shown here is derived from an EMBL/GenBank/DDBJ whole genome shotgun (WGS) entry which is preliminary data.</text>
</comment>
<dbReference type="GO" id="GO:1901135">
    <property type="term" value="P:carbohydrate derivative metabolic process"/>
    <property type="evidence" value="ECO:0007669"/>
    <property type="project" value="UniProtKB-ARBA"/>
</dbReference>
<keyword evidence="1 3" id="KW-0378">Hydrolase</keyword>
<evidence type="ECO:0000256" key="4">
    <source>
        <dbReference type="SAM" id="MobiDB-lite"/>
    </source>
</evidence>
<feature type="transmembrane region" description="Helical" evidence="5">
    <location>
        <begin position="1952"/>
        <end position="1972"/>
    </location>
</feature>
<keyword evidence="5" id="KW-0472">Membrane</keyword>
<dbReference type="Gene3D" id="2.60.120.260">
    <property type="entry name" value="Galactose-binding domain-like"/>
    <property type="match status" value="3"/>
</dbReference>
<dbReference type="Pfam" id="PF00754">
    <property type="entry name" value="F5_F8_type_C"/>
    <property type="match status" value="1"/>
</dbReference>
<dbReference type="SUPFAM" id="SSF140657">
    <property type="entry name" value="Hyaluronidase post-catalytic domain-like"/>
    <property type="match status" value="1"/>
</dbReference>
<keyword evidence="6" id="KW-0732">Signal</keyword>
<sequence length="1977" mass="210346">MRKAIGGLLTLGLTAGLVVTTGTATAYADEATPDATATSSSYTLYPQPQSIVYGDGDYILRDINVIYDDAIDEATRDRLEETAALKDLDVAESDEPVAGKTNVYVGVHDSGGDAEQAIEAAYDPDDEQFDRTDAYFLKSDNGTISVLGADTDASFYGLTTLYQVFGQLDSLTIRDFTVTDHADVVSRGFIEGYYGNPWSTQDRIDLMTWGGYYKLNSYFYAPKDDPKHNAQWRTLYTDEEIETKIKPLAEAGNASKTRFVFALHPYMYNALRYDTDEHYEADLKVMQAKFAQVIEAGVRQIAILADDAANVGAANYNRTLTDMVAWLKEMKKTYPDLKTTLPFCAQEYMGNGQAYFADFPKEVQVVMTGGRIWGEVSDTFTNTFTNTAGRGPYMWINWPCSDNSKNHLIMGGYSTFLHPGTDPAKIQGIVLNPMQQSQPSKVAIFGNAAYSWNIWDTAEQADQAWNDAFSFVDHNSAVATPASDALRELSKHMINQNMDSRVTALQESVDLAPVLDEAREAIDAGTLDETMIDRLAAEFTTLRDAAATYREQGDTTMLGDIGKDYSTQDANEQLAPWIDAWDDTTEAALAYLDAFRALASGDDATLMSRYSAGQQAYARSRTHGLYYVDHQEYAEVGVQHIVPFIKAMDAALSRKVQELADPNVVTATYISDVFTNPSTGSLDDILDGDDATTAVFQNPNFLYEGNYVGVSYNRPITLNSVRFAFDGGKNHFYHAKVQTSADGETWTDVPDATFERPRGSEEPIEVTGLNIADVTAVRLIATADNGNDLWLGVRGIDVNKPADTSDEPYTATGVTLQNLVATYGSTTAMIIDGDPSTIAYLKDPSGDRIAAGASFTVDLGAVKPIGEITLTGHASAQGDRPSQGVIEVSADGEHWTEFGRLADAVTTTVTGNEKARYVRVRNTADKAVWWRVGGISIVPPAASDPLAAVYTSLGQHPFTAELSDESAALSAGEATLDPNDYIGLDLASIRRIAGARIDAGDMDGLTLQYSDNAIVWTDADDAADLAGHTARYVRLIAASGKAATAGIVEFALDFDAVGGFGSLVSSDIEVQASWGDARDNGAGFDGDMSTVTKFGGNPYAGDSVVYDLGQPIDVTSLRIYTQDSQLDYIRDVKVQMSADGTEWTDAFEIGDGVTDTDRTTAFGDIADDAKRTDSNYPNVFYYGKDDIAGGEGVRYLRLLVTADYPQRALAFNELMVNQGAYVSVESNAAFESSVVEERGHAPSLMLDSDLTTTWRPSAGDGTLTLRMSADTGIRSFRLVHAGKASGAAVIGTVYDTATGKVRDIEFGTLDQAINAFKVPDGTTLLTLGIVWGDQIPEIAQLVTLTTASDDQAIADAHDALGVLADVTPDGYASWTASSRTAYDEALAVARKVNAGAWVETVSLDSARKALSAAATNAKAKASDDTVDALRALADEALSNDDHHYTAVSYAPYASAVAAVRTALDARDDLTKDAAATLTATVEKTRKALVFSSYRSELARLAVEQFDAIDPDAYTDASYETLAAAKQAIDGLLAGDGKPAEFQAATADYTAARDALVNAADLKALIAETAGLAEADYTADSWKPFAKALKDARKAAESGSAADVADARAKLAKAQADLERVTPDPGPDQPDTTLLDKTIADMRAIANEDADGVQRYTAASYAALVAAVDKAEADKAAQDAALNDANLQAMKDARAALVPVADLLAKVAEARGYKAEHYTTASHAALARLIADDDDETTDPTTVGVATLLDHGTADELAARVAAIGEAIGTLVPAADGMTEYVDAIVELDNADGRYTADSYAAYKTALDALRALAAQGDRGVALADYETAKTAYETAVSNLAHTEADYTEVDRLLGLVPGDLSGYTDESVAALRKVIDGIERGKTAAEQDVVDGYAAALEAAIKALQPKTPSEGTGDDKPGQGGQPGGATDGTGTKPGKPAKPGSGTADTGADVAAVAGLALAAALLGAGATVLRRRRA</sequence>
<reference evidence="8 9" key="1">
    <citation type="submission" date="2018-09" db="EMBL/GenBank/DDBJ databases">
        <title>Characterization of the phylogenetic diversity of five novel species belonging to the genus Bifidobacterium.</title>
        <authorList>
            <person name="Lugli G.A."/>
            <person name="Duranti S."/>
            <person name="Milani C."/>
        </authorList>
    </citation>
    <scope>NUCLEOTIDE SEQUENCE [LARGE SCALE GENOMIC DNA]</scope>
    <source>
        <strain evidence="8 9">2033B</strain>
    </source>
</reference>
<feature type="active site" description="Proton donor" evidence="3">
    <location>
        <position position="307"/>
    </location>
</feature>
<dbReference type="Pfam" id="PF02838">
    <property type="entry name" value="Glyco_hydro_20b"/>
    <property type="match status" value="1"/>
</dbReference>
<proteinExistence type="inferred from homology"/>
<dbReference type="InterPro" id="IPR011496">
    <property type="entry name" value="O-GlcNAcase_cat"/>
</dbReference>
<accession>A0A430FNM1</accession>
<feature type="region of interest" description="Disordered" evidence="4">
    <location>
        <begin position="1904"/>
        <end position="1948"/>
    </location>
</feature>
<dbReference type="InterPro" id="IPR029018">
    <property type="entry name" value="Hex-like_dom2"/>
</dbReference>
<evidence type="ECO:0000256" key="5">
    <source>
        <dbReference type="SAM" id="Phobius"/>
    </source>
</evidence>
<dbReference type="Gene3D" id="1.20.1270.70">
    <property type="entry name" value="Designed single chain three-helix bundle"/>
    <property type="match status" value="1"/>
</dbReference>
<dbReference type="GO" id="GO:0005975">
    <property type="term" value="P:carbohydrate metabolic process"/>
    <property type="evidence" value="ECO:0007669"/>
    <property type="project" value="UniProtKB-ARBA"/>
</dbReference>
<evidence type="ECO:0000259" key="7">
    <source>
        <dbReference type="PROSITE" id="PS52009"/>
    </source>
</evidence>
<evidence type="ECO:0000256" key="1">
    <source>
        <dbReference type="ARBA" id="ARBA00022801"/>
    </source>
</evidence>
<feature type="compositionally biased region" description="Gly residues" evidence="4">
    <location>
        <begin position="1919"/>
        <end position="1929"/>
    </location>
</feature>
<dbReference type="InterPro" id="IPR008979">
    <property type="entry name" value="Galactose-bd-like_sf"/>
</dbReference>
<keyword evidence="9" id="KW-1185">Reference proteome</keyword>
<dbReference type="Pfam" id="PF07555">
    <property type="entry name" value="NAGidase"/>
    <property type="match status" value="1"/>
</dbReference>
<name>A0A430FNM1_9BIFI</name>
<dbReference type="Proteomes" id="UP000287470">
    <property type="component" value="Unassembled WGS sequence"/>
</dbReference>
<dbReference type="PROSITE" id="PS52009">
    <property type="entry name" value="GH84"/>
    <property type="match status" value="1"/>
</dbReference>
<keyword evidence="5" id="KW-1133">Transmembrane helix</keyword>
<dbReference type="InterPro" id="IPR017853">
    <property type="entry name" value="GH"/>
</dbReference>
<dbReference type="EMBL" id="QXGK01000019">
    <property type="protein sequence ID" value="RSX54428.1"/>
    <property type="molecule type" value="Genomic_DNA"/>
</dbReference>
<dbReference type="SUPFAM" id="SSF49785">
    <property type="entry name" value="Galactose-binding domain-like"/>
    <property type="match status" value="3"/>
</dbReference>